<evidence type="ECO:0000259" key="2">
    <source>
        <dbReference type="Pfam" id="PF02589"/>
    </source>
</evidence>
<dbReference type="PANTHER" id="PTHR43682:SF1">
    <property type="entry name" value="LACTATE UTILIZATION PROTEIN C"/>
    <property type="match status" value="1"/>
</dbReference>
<dbReference type="HAMAP" id="MF_02104">
    <property type="entry name" value="LutC"/>
    <property type="match status" value="1"/>
</dbReference>
<gene>
    <name evidence="1" type="primary">lutC</name>
    <name evidence="3" type="ORF">FLK61_23290</name>
</gene>
<protein>
    <recommendedName>
        <fullName evidence="1">Lactate utilization protein C</fullName>
    </recommendedName>
</protein>
<dbReference type="SUPFAM" id="SSF100950">
    <property type="entry name" value="NagB/RpiA/CoA transferase-like"/>
    <property type="match status" value="1"/>
</dbReference>
<dbReference type="EMBL" id="CP041372">
    <property type="protein sequence ID" value="QKS69723.1"/>
    <property type="molecule type" value="Genomic_DNA"/>
</dbReference>
<dbReference type="Proteomes" id="UP000318138">
    <property type="component" value="Chromosome"/>
</dbReference>
<dbReference type="RefSeq" id="WP_176007765.1">
    <property type="nucleotide sequence ID" value="NZ_CP041372.2"/>
</dbReference>
<evidence type="ECO:0000256" key="1">
    <source>
        <dbReference type="HAMAP-Rule" id="MF_02104"/>
    </source>
</evidence>
<dbReference type="InterPro" id="IPR024185">
    <property type="entry name" value="FTHF_cligase-like_sf"/>
</dbReference>
<proteinExistence type="inferred from homology"/>
<dbReference type="PANTHER" id="PTHR43682">
    <property type="entry name" value="LACTATE UTILIZATION PROTEIN C"/>
    <property type="match status" value="1"/>
</dbReference>
<name>A0A859F9D6_9BACI</name>
<dbReference type="AlphaFoldDB" id="A0A859F9D6"/>
<evidence type="ECO:0000313" key="3">
    <source>
        <dbReference type="EMBL" id="QKS69723.1"/>
    </source>
</evidence>
<organism evidence="3 4">
    <name type="scientific">Paenalkalicoccus suaedae</name>
    <dbReference type="NCBI Taxonomy" id="2592382"/>
    <lineage>
        <taxon>Bacteria</taxon>
        <taxon>Bacillati</taxon>
        <taxon>Bacillota</taxon>
        <taxon>Bacilli</taxon>
        <taxon>Bacillales</taxon>
        <taxon>Bacillaceae</taxon>
        <taxon>Paenalkalicoccus</taxon>
    </lineage>
</organism>
<dbReference type="InterPro" id="IPR037171">
    <property type="entry name" value="NagB/RpiA_transferase-like"/>
</dbReference>
<accession>A0A859F9D6</accession>
<evidence type="ECO:0000313" key="4">
    <source>
        <dbReference type="Proteomes" id="UP000318138"/>
    </source>
</evidence>
<sequence>MIENRDRFLKRIASRLGREEPRLTGVKRPVYSRSPQHRVLEGASTEELVDVFTKQCARIHTDVKVATVDTLEVVLQGALDEIGAKSVLAWDDARFSQYGLEGFVGKVDVWREGEASLVDTAERADVGITFSDRTLAESGTVVLFSGPGRGRSVSLLPESYIAIVPKSTLVPRMTQVTTEIHERVARGDDMPSCINFISGPSNSADIEMSLVVGVHGPVRACYILVDDV</sequence>
<feature type="domain" description="LUD" evidence="2">
    <location>
        <begin position="43"/>
        <end position="225"/>
    </location>
</feature>
<dbReference type="Pfam" id="PF02589">
    <property type="entry name" value="LUD_dom"/>
    <property type="match status" value="1"/>
</dbReference>
<keyword evidence="4" id="KW-1185">Reference proteome</keyword>
<reference evidence="4" key="1">
    <citation type="submission" date="2019-07" db="EMBL/GenBank/DDBJ databases">
        <title>Bacillus alkalisoli sp. nov. isolated from saline soil.</title>
        <authorList>
            <person name="Sun J.-Q."/>
            <person name="Xu L."/>
        </authorList>
    </citation>
    <scope>NUCLEOTIDE SEQUENCE [LARGE SCALE GENOMIC DNA]</scope>
    <source>
        <strain evidence="4">M4U3P1</strain>
    </source>
</reference>
<comment type="function">
    <text evidence="1">Is involved in L-lactate degradation and allows cells to grow with lactate as the sole carbon source.</text>
</comment>
<comment type="similarity">
    <text evidence="1">Belongs to the LutC/YkgG family.</text>
</comment>
<dbReference type="GO" id="GO:0006089">
    <property type="term" value="P:lactate metabolic process"/>
    <property type="evidence" value="ECO:0007669"/>
    <property type="project" value="UniProtKB-UniRule"/>
</dbReference>
<dbReference type="Gene3D" id="3.40.50.10420">
    <property type="entry name" value="NagB/RpiA/CoA transferase-like"/>
    <property type="match status" value="1"/>
</dbReference>
<dbReference type="InterPro" id="IPR003741">
    <property type="entry name" value="LUD_dom"/>
</dbReference>
<dbReference type="KEGG" id="psua:FLK61_23290"/>
<dbReference type="InterPro" id="IPR022823">
    <property type="entry name" value="LutC"/>
</dbReference>